<protein>
    <submittedName>
        <fullName evidence="2">Uncharacterized protein</fullName>
    </submittedName>
</protein>
<evidence type="ECO:0000313" key="3">
    <source>
        <dbReference type="Proteomes" id="UP000289886"/>
    </source>
</evidence>
<dbReference type="EMBL" id="SCEB01000232">
    <property type="protein sequence ID" value="RXN00159.1"/>
    <property type="molecule type" value="Genomic_DNA"/>
</dbReference>
<reference evidence="2 3" key="1">
    <citation type="submission" date="2019-01" db="EMBL/GenBank/DDBJ databases">
        <title>Draft Genome and Complete Hox-Cluster Characterization of the Sterlet Sturgeon (Acipenser ruthenus).</title>
        <authorList>
            <person name="Wei Q."/>
        </authorList>
    </citation>
    <scope>NUCLEOTIDE SEQUENCE [LARGE SCALE GENOMIC DNA]</scope>
    <source>
        <strain evidence="2">WHYD16114868_AA</strain>
        <tissue evidence="2">Blood</tissue>
    </source>
</reference>
<gene>
    <name evidence="2" type="ORF">EOD39_10144</name>
</gene>
<feature type="region of interest" description="Disordered" evidence="1">
    <location>
        <begin position="1"/>
        <end position="56"/>
    </location>
</feature>
<proteinExistence type="predicted"/>
<evidence type="ECO:0000313" key="2">
    <source>
        <dbReference type="EMBL" id="RXN00159.1"/>
    </source>
</evidence>
<dbReference type="AlphaFoldDB" id="A0A662YX74"/>
<organism evidence="2 3">
    <name type="scientific">Acipenser ruthenus</name>
    <name type="common">Sterlet sturgeon</name>
    <dbReference type="NCBI Taxonomy" id="7906"/>
    <lineage>
        <taxon>Eukaryota</taxon>
        <taxon>Metazoa</taxon>
        <taxon>Chordata</taxon>
        <taxon>Craniata</taxon>
        <taxon>Vertebrata</taxon>
        <taxon>Euteleostomi</taxon>
        <taxon>Actinopterygii</taxon>
        <taxon>Chondrostei</taxon>
        <taxon>Acipenseriformes</taxon>
        <taxon>Acipenseridae</taxon>
        <taxon>Acipenser</taxon>
    </lineage>
</organism>
<accession>A0A662YX74</accession>
<name>A0A662YX74_ACIRT</name>
<sequence length="146" mass="14857">MLKPPRDVSGRGGLIGHGGAGPGPSQKHMTEASAMEPTSVATSSAPPPAALSPHHTNCNQYAGLHDFTGCSRNSRCGGSSVAAEQGGLVSEPAGPAMGATEGVGHFCCESGGLWAHRIIQHSISTGDTAPIRELPRRLPLAKQETA</sequence>
<evidence type="ECO:0000256" key="1">
    <source>
        <dbReference type="SAM" id="MobiDB-lite"/>
    </source>
</evidence>
<comment type="caution">
    <text evidence="2">The sequence shown here is derived from an EMBL/GenBank/DDBJ whole genome shotgun (WGS) entry which is preliminary data.</text>
</comment>
<keyword evidence="3" id="KW-1185">Reference proteome</keyword>
<dbReference type="Proteomes" id="UP000289886">
    <property type="component" value="Unassembled WGS sequence"/>
</dbReference>
<feature type="compositionally biased region" description="Gly residues" evidence="1">
    <location>
        <begin position="10"/>
        <end position="22"/>
    </location>
</feature>